<proteinExistence type="predicted"/>
<dbReference type="PROSITE" id="PS51257">
    <property type="entry name" value="PROKAR_LIPOPROTEIN"/>
    <property type="match status" value="1"/>
</dbReference>
<dbReference type="Proteomes" id="UP000295207">
    <property type="component" value="Segment"/>
</dbReference>
<feature type="region of interest" description="Disordered" evidence="1">
    <location>
        <begin position="22"/>
        <end position="57"/>
    </location>
</feature>
<sequence>MIRKMATVAAVALMAAAATACEGGGDGGGGQQNHSPSGVIFIPQPSMPGSPGIPIFF</sequence>
<evidence type="ECO:0000313" key="3">
    <source>
        <dbReference type="Proteomes" id="UP000295207"/>
    </source>
</evidence>
<evidence type="ECO:0000313" key="2">
    <source>
        <dbReference type="EMBL" id="QBP31637.1"/>
    </source>
</evidence>
<dbReference type="GeneID" id="60325224"/>
<protein>
    <recommendedName>
        <fullName evidence="4">Lipoprotein</fullName>
    </recommendedName>
</protein>
<dbReference type="KEGG" id="vg:60325224"/>
<keyword evidence="3" id="KW-1185">Reference proteome</keyword>
<reference evidence="2 3" key="1">
    <citation type="submission" date="2019-02" db="EMBL/GenBank/DDBJ databases">
        <authorList>
            <person name="Johnson N."/>
            <person name="McClure M.G."/>
            <person name="Christensen M."/>
            <person name="Johnson M."/>
            <person name="Gaffney B.L."/>
            <person name="Staples A.K."/>
            <person name="King R.A."/>
            <person name="Rinehart C.A."/>
            <person name="Rowland N.S."/>
            <person name="Garlena R.A."/>
            <person name="Russell D.A."/>
            <person name="Pope W.H."/>
            <person name="Jacobs-Sera D."/>
            <person name="Hendrix R.W."/>
            <person name="Hatfull G.F."/>
        </authorList>
    </citation>
    <scope>NUCLEOTIDE SEQUENCE [LARGE SCALE GENOMIC DNA]</scope>
</reference>
<evidence type="ECO:0008006" key="4">
    <source>
        <dbReference type="Google" id="ProtNLM"/>
    </source>
</evidence>
<dbReference type="RefSeq" id="YP_009953745.1">
    <property type="nucleotide sequence ID" value="NC_051625.1"/>
</dbReference>
<organism evidence="2 3">
    <name type="scientific">Mycobacterium Phage Niklas</name>
    <dbReference type="NCBI Taxonomy" id="2517936"/>
    <lineage>
        <taxon>Viruses</taxon>
        <taxon>Duplodnaviria</taxon>
        <taxon>Heunggongvirae</taxon>
        <taxon>Uroviricota</taxon>
        <taxon>Caudoviricetes</taxon>
        <taxon>Weiservirinae</taxon>
        <taxon>Anayavirus</taxon>
        <taxon>Anayavirus niklas</taxon>
    </lineage>
</organism>
<evidence type="ECO:0000256" key="1">
    <source>
        <dbReference type="SAM" id="MobiDB-lite"/>
    </source>
</evidence>
<accession>A0A482JCU1</accession>
<feature type="compositionally biased region" description="Gly residues" evidence="1">
    <location>
        <begin position="22"/>
        <end position="31"/>
    </location>
</feature>
<dbReference type="EMBL" id="MK494119">
    <property type="protein sequence ID" value="QBP31637.1"/>
    <property type="molecule type" value="Genomic_DNA"/>
</dbReference>
<name>A0A482JCU1_9CAUD</name>
<gene>
    <name evidence="2" type="primary">55</name>
    <name evidence="2" type="ORF">SEA_NIKLAS_55</name>
</gene>